<comment type="caution">
    <text evidence="2">The sequence shown here is derived from an EMBL/GenBank/DDBJ whole genome shotgun (WGS) entry which is preliminary data.</text>
</comment>
<evidence type="ECO:0000313" key="3">
    <source>
        <dbReference type="Proteomes" id="UP000605970"/>
    </source>
</evidence>
<keyword evidence="1" id="KW-0812">Transmembrane</keyword>
<organism evidence="2 3">
    <name type="scientific">Meloidogyne graminicola</name>
    <dbReference type="NCBI Taxonomy" id="189291"/>
    <lineage>
        <taxon>Eukaryota</taxon>
        <taxon>Metazoa</taxon>
        <taxon>Ecdysozoa</taxon>
        <taxon>Nematoda</taxon>
        <taxon>Chromadorea</taxon>
        <taxon>Rhabditida</taxon>
        <taxon>Tylenchina</taxon>
        <taxon>Tylenchomorpha</taxon>
        <taxon>Tylenchoidea</taxon>
        <taxon>Meloidogynidae</taxon>
        <taxon>Meloidogyninae</taxon>
        <taxon>Meloidogyne</taxon>
    </lineage>
</organism>
<keyword evidence="1" id="KW-1133">Transmembrane helix</keyword>
<accession>A0A8S9ZVM1</accession>
<feature type="transmembrane region" description="Helical" evidence="1">
    <location>
        <begin position="14"/>
        <end position="35"/>
    </location>
</feature>
<dbReference type="EMBL" id="JABEBT010000022">
    <property type="protein sequence ID" value="KAF7637174.1"/>
    <property type="molecule type" value="Genomic_DNA"/>
</dbReference>
<dbReference type="Proteomes" id="UP000605970">
    <property type="component" value="Unassembled WGS sequence"/>
</dbReference>
<name>A0A8S9ZVM1_9BILA</name>
<keyword evidence="3" id="KW-1185">Reference proteome</keyword>
<protein>
    <submittedName>
        <fullName evidence="2">Uncharacterized protein</fullName>
    </submittedName>
</protein>
<proteinExistence type="predicted"/>
<keyword evidence="1" id="KW-0472">Membrane</keyword>
<gene>
    <name evidence="2" type="ORF">Mgra_00003345</name>
</gene>
<sequence length="100" mass="11455">MKVNFWKILKNFDYIKAILIFKVLCLCAFIENIMLNLRYKNYYLVSTRSRGCCCKSLVCQGLQLDGAKNNQVSNANGEYVVSIKKQMKSILSLMDGDVND</sequence>
<evidence type="ECO:0000256" key="1">
    <source>
        <dbReference type="SAM" id="Phobius"/>
    </source>
</evidence>
<reference evidence="2" key="1">
    <citation type="journal article" date="2020" name="Ecol. Evol.">
        <title>Genome structure and content of the rice root-knot nematode (Meloidogyne graminicola).</title>
        <authorList>
            <person name="Phan N.T."/>
            <person name="Danchin E.G.J."/>
            <person name="Klopp C."/>
            <person name="Perfus-Barbeoch L."/>
            <person name="Kozlowski D.K."/>
            <person name="Koutsovoulos G.D."/>
            <person name="Lopez-Roques C."/>
            <person name="Bouchez O."/>
            <person name="Zahm M."/>
            <person name="Besnard G."/>
            <person name="Bellafiore S."/>
        </authorList>
    </citation>
    <scope>NUCLEOTIDE SEQUENCE</scope>
    <source>
        <strain evidence="2">VN-18</strain>
    </source>
</reference>
<evidence type="ECO:0000313" key="2">
    <source>
        <dbReference type="EMBL" id="KAF7637174.1"/>
    </source>
</evidence>
<dbReference type="AlphaFoldDB" id="A0A8S9ZVM1"/>